<dbReference type="CDD" id="cd16914">
    <property type="entry name" value="EcfT"/>
    <property type="match status" value="1"/>
</dbReference>
<name>A0ABQ0WXP0_9LACO</name>
<keyword evidence="3 5" id="KW-1133">Transmembrane helix</keyword>
<feature type="transmembrane region" description="Helical" evidence="5">
    <location>
        <begin position="273"/>
        <end position="296"/>
    </location>
</feature>
<evidence type="ECO:0000313" key="6">
    <source>
        <dbReference type="EMBL" id="GEO71871.1"/>
    </source>
</evidence>
<organism evidence="6 7">
    <name type="scientific">Levilactobacillus zymae</name>
    <dbReference type="NCBI Taxonomy" id="267363"/>
    <lineage>
        <taxon>Bacteria</taxon>
        <taxon>Bacillati</taxon>
        <taxon>Bacillota</taxon>
        <taxon>Bacilli</taxon>
        <taxon>Lactobacillales</taxon>
        <taxon>Lactobacillaceae</taxon>
        <taxon>Levilactobacillus</taxon>
    </lineage>
</organism>
<evidence type="ECO:0000256" key="2">
    <source>
        <dbReference type="ARBA" id="ARBA00022692"/>
    </source>
</evidence>
<evidence type="ECO:0000256" key="1">
    <source>
        <dbReference type="ARBA" id="ARBA00004141"/>
    </source>
</evidence>
<evidence type="ECO:0000313" key="7">
    <source>
        <dbReference type="Proteomes" id="UP000321794"/>
    </source>
</evidence>
<dbReference type="Proteomes" id="UP000321794">
    <property type="component" value="Unassembled WGS sequence"/>
</dbReference>
<feature type="transmembrane region" description="Helical" evidence="5">
    <location>
        <begin position="107"/>
        <end position="130"/>
    </location>
</feature>
<dbReference type="InterPro" id="IPR003339">
    <property type="entry name" value="ABC/ECF_trnsptr_transmembrane"/>
</dbReference>
<keyword evidence="7" id="KW-1185">Reference proteome</keyword>
<reference evidence="6 7" key="1">
    <citation type="submission" date="2019-07" db="EMBL/GenBank/DDBJ databases">
        <title>Whole genome shotgun sequence of Lactobacillus zymae NBRC 107157.</title>
        <authorList>
            <person name="Hosoyama A."/>
            <person name="Uohara A."/>
            <person name="Ohji S."/>
            <person name="Ichikawa N."/>
        </authorList>
    </citation>
    <scope>NUCLEOTIDE SEQUENCE [LARGE SCALE GENOMIC DNA]</scope>
    <source>
        <strain evidence="6 7">NBRC 107157</strain>
    </source>
</reference>
<comment type="subcellular location">
    <subcellularLocation>
        <location evidence="1">Membrane</location>
        <topology evidence="1">Multi-pass membrane protein</topology>
    </subcellularLocation>
</comment>
<keyword evidence="2 5" id="KW-0812">Transmembrane</keyword>
<comment type="caution">
    <text evidence="6">The sequence shown here is derived from an EMBL/GenBank/DDBJ whole genome shotgun (WGS) entry which is preliminary data.</text>
</comment>
<dbReference type="RefSeq" id="WP_057734356.1">
    <property type="nucleotide sequence ID" value="NZ_BJZK01000008.1"/>
</dbReference>
<evidence type="ECO:0000256" key="3">
    <source>
        <dbReference type="ARBA" id="ARBA00022989"/>
    </source>
</evidence>
<proteinExistence type="predicted"/>
<dbReference type="PANTHER" id="PTHR33514:SF13">
    <property type="entry name" value="PROTEIN ABCI12, CHLOROPLASTIC"/>
    <property type="match status" value="1"/>
</dbReference>
<sequence length="298" mass="33454">MQAGTISELSFFSQLHPLTVLVYFIELFTLLLVFNHLILTIGLFGSVLGLCLFYFNRTKVRRLLVGSLSMMGLIVVFNLLLNQRGTHVLWQMRWGSLHFQLTESATIYGLTMAASLGAMILTFILLNGVLVTPKLTFLLFPVVPRLAMLLTIALRLVDLLLQKLQRLARFQKTRNLVVSEGTLRQRVKNLGRLFRVILVTAVSDAMETAVLMEARGFGAHKRSQYQQFQFQVTDGVFLGLSVIWFGVIIGLRWLGWGWTGDLTQLVWGTGQDIALLIISSGLVLLPIIGEGGYRLWAN</sequence>
<feature type="transmembrane region" description="Helical" evidence="5">
    <location>
        <begin position="235"/>
        <end position="253"/>
    </location>
</feature>
<evidence type="ECO:0000256" key="5">
    <source>
        <dbReference type="SAM" id="Phobius"/>
    </source>
</evidence>
<evidence type="ECO:0000256" key="4">
    <source>
        <dbReference type="ARBA" id="ARBA00023136"/>
    </source>
</evidence>
<dbReference type="EMBL" id="BJZK01000008">
    <property type="protein sequence ID" value="GEO71871.1"/>
    <property type="molecule type" value="Genomic_DNA"/>
</dbReference>
<protein>
    <submittedName>
        <fullName evidence="6">ABC transporter permease</fullName>
    </submittedName>
</protein>
<keyword evidence="4 5" id="KW-0472">Membrane</keyword>
<dbReference type="Pfam" id="PF02361">
    <property type="entry name" value="CbiQ"/>
    <property type="match status" value="1"/>
</dbReference>
<dbReference type="PANTHER" id="PTHR33514">
    <property type="entry name" value="PROTEIN ABCI12, CHLOROPLASTIC"/>
    <property type="match status" value="1"/>
</dbReference>
<accession>A0ABQ0WXP0</accession>
<feature type="transmembrane region" description="Helical" evidence="5">
    <location>
        <begin position="20"/>
        <end position="51"/>
    </location>
</feature>
<gene>
    <name evidence="6" type="ORF">LZY01_10390</name>
</gene>
<feature type="transmembrane region" description="Helical" evidence="5">
    <location>
        <begin position="63"/>
        <end position="81"/>
    </location>
</feature>